<gene>
    <name evidence="1" type="ORF">BO95DRAFT_41829</name>
</gene>
<evidence type="ECO:0000313" key="1">
    <source>
        <dbReference type="EMBL" id="RAH39711.1"/>
    </source>
</evidence>
<sequence length="97" mass="10550">MSSENKQTQKLVIHVTLVALPMLTAVNRTGNGVSNSLSAENLSRIPDGTSGGIVERFTQSPAADEPYFARARMHDRSEHASRLSSQLEATEKVLGKR</sequence>
<organism evidence="1 2">
    <name type="scientific">Aspergillus brunneoviolaceus CBS 621.78</name>
    <dbReference type="NCBI Taxonomy" id="1450534"/>
    <lineage>
        <taxon>Eukaryota</taxon>
        <taxon>Fungi</taxon>
        <taxon>Dikarya</taxon>
        <taxon>Ascomycota</taxon>
        <taxon>Pezizomycotina</taxon>
        <taxon>Eurotiomycetes</taxon>
        <taxon>Eurotiomycetidae</taxon>
        <taxon>Eurotiales</taxon>
        <taxon>Aspergillaceae</taxon>
        <taxon>Aspergillus</taxon>
        <taxon>Aspergillus subgen. Circumdati</taxon>
    </lineage>
</organism>
<accession>A0ACD1FRV1</accession>
<evidence type="ECO:0000313" key="2">
    <source>
        <dbReference type="Proteomes" id="UP000249057"/>
    </source>
</evidence>
<proteinExistence type="predicted"/>
<protein>
    <submittedName>
        <fullName evidence="1">Uncharacterized protein</fullName>
    </submittedName>
</protein>
<dbReference type="EMBL" id="KZ825438">
    <property type="protein sequence ID" value="RAH39711.1"/>
    <property type="molecule type" value="Genomic_DNA"/>
</dbReference>
<reference evidence="1" key="1">
    <citation type="submission" date="2018-02" db="EMBL/GenBank/DDBJ databases">
        <title>The genomes of Aspergillus section Nigri reveals drivers in fungal speciation.</title>
        <authorList>
            <consortium name="DOE Joint Genome Institute"/>
            <person name="Vesth T.C."/>
            <person name="Nybo J."/>
            <person name="Theobald S."/>
            <person name="Brandl J."/>
            <person name="Frisvad J.C."/>
            <person name="Nielsen K.F."/>
            <person name="Lyhne E.K."/>
            <person name="Kogle M.E."/>
            <person name="Kuo A."/>
            <person name="Riley R."/>
            <person name="Clum A."/>
            <person name="Nolan M."/>
            <person name="Lipzen A."/>
            <person name="Salamov A."/>
            <person name="Henrissat B."/>
            <person name="Wiebenga A."/>
            <person name="De vries R.P."/>
            <person name="Grigoriev I.V."/>
            <person name="Mortensen U.H."/>
            <person name="Andersen M.R."/>
            <person name="Baker S.E."/>
        </authorList>
    </citation>
    <scope>NUCLEOTIDE SEQUENCE</scope>
    <source>
        <strain evidence="1">CBS 621.78</strain>
    </source>
</reference>
<dbReference type="Proteomes" id="UP000249057">
    <property type="component" value="Unassembled WGS sequence"/>
</dbReference>
<name>A0ACD1FRV1_9EURO</name>
<keyword evidence="2" id="KW-1185">Reference proteome</keyword>